<keyword evidence="2" id="KW-0378">Hydrolase</keyword>
<dbReference type="Pfam" id="PF01738">
    <property type="entry name" value="DLH"/>
    <property type="match status" value="1"/>
</dbReference>
<feature type="domain" description="Dienelactone hydrolase" evidence="1">
    <location>
        <begin position="23"/>
        <end position="135"/>
    </location>
</feature>
<evidence type="ECO:0000259" key="1">
    <source>
        <dbReference type="Pfam" id="PF01738"/>
    </source>
</evidence>
<organism evidence="2">
    <name type="scientific">uncultured Leptolyngbya sp</name>
    <dbReference type="NCBI Taxonomy" id="332963"/>
    <lineage>
        <taxon>Bacteria</taxon>
        <taxon>Bacillati</taxon>
        <taxon>Cyanobacteriota</taxon>
        <taxon>Cyanophyceae</taxon>
        <taxon>Leptolyngbyales</taxon>
        <taxon>Leptolyngbyaceae</taxon>
        <taxon>Leptolyngbya group</taxon>
        <taxon>Leptolyngbya</taxon>
        <taxon>environmental samples</taxon>
    </lineage>
</organism>
<evidence type="ECO:0000313" key="2">
    <source>
        <dbReference type="EMBL" id="CAA9362982.1"/>
    </source>
</evidence>
<dbReference type="InterPro" id="IPR029058">
    <property type="entry name" value="AB_hydrolase_fold"/>
</dbReference>
<accession>A0A6J4MLT9</accession>
<dbReference type="EMBL" id="CADCTY010001218">
    <property type="protein sequence ID" value="CAA9362982.1"/>
    <property type="molecule type" value="Genomic_DNA"/>
</dbReference>
<dbReference type="AlphaFoldDB" id="A0A6J4MLT9"/>
<dbReference type="Gene3D" id="3.40.50.1820">
    <property type="entry name" value="alpha/beta hydrolase"/>
    <property type="match status" value="1"/>
</dbReference>
<protein>
    <submittedName>
        <fullName evidence="2">Dienelactone hydrolase</fullName>
    </submittedName>
</protein>
<sequence length="143" mass="15674">MQDFSMFKFSDGSAERPVYRKGEGPAVVLMHELPGMIPECVDLARRIAAASFTVYMPLLFGQPDEPLSIPKTVGYTAQLCISQEFYCFAKHQSSPITNWLRALCRRAHQECGDRGVGVIGMCLTGSFVLSLMADNVVIAPVVA</sequence>
<dbReference type="InterPro" id="IPR002925">
    <property type="entry name" value="Dienelactn_hydro"/>
</dbReference>
<name>A0A6J4MLT9_9CYAN</name>
<gene>
    <name evidence="2" type="ORF">AVDCRST_MAG94-3503</name>
</gene>
<reference evidence="2" key="1">
    <citation type="submission" date="2020-02" db="EMBL/GenBank/DDBJ databases">
        <authorList>
            <person name="Meier V. D."/>
        </authorList>
    </citation>
    <scope>NUCLEOTIDE SEQUENCE</scope>
    <source>
        <strain evidence="2">AVDCRST_MAG94</strain>
    </source>
</reference>
<dbReference type="SUPFAM" id="SSF53474">
    <property type="entry name" value="alpha/beta-Hydrolases"/>
    <property type="match status" value="1"/>
</dbReference>
<proteinExistence type="predicted"/>
<dbReference type="GO" id="GO:0016787">
    <property type="term" value="F:hydrolase activity"/>
    <property type="evidence" value="ECO:0007669"/>
    <property type="project" value="UniProtKB-KW"/>
</dbReference>